<dbReference type="GO" id="GO:0030151">
    <property type="term" value="F:molybdenum ion binding"/>
    <property type="evidence" value="ECO:0007669"/>
    <property type="project" value="InterPro"/>
</dbReference>
<dbReference type="EMBL" id="UGYV01000001">
    <property type="protein sequence ID" value="SUI89847.1"/>
    <property type="molecule type" value="Genomic_DNA"/>
</dbReference>
<dbReference type="RefSeq" id="WP_115406618.1">
    <property type="nucleotide sequence ID" value="NZ_UGYV01000001.1"/>
</dbReference>
<dbReference type="InterPro" id="IPR005302">
    <property type="entry name" value="MoCF_Sase_C"/>
</dbReference>
<evidence type="ECO:0000313" key="2">
    <source>
        <dbReference type="EMBL" id="SUI89847.1"/>
    </source>
</evidence>
<dbReference type="InterPro" id="IPR011037">
    <property type="entry name" value="Pyrv_Knase-like_insert_dom_sf"/>
</dbReference>
<reference evidence="2 3" key="1">
    <citation type="submission" date="2018-06" db="EMBL/GenBank/DDBJ databases">
        <authorList>
            <consortium name="Pathogen Informatics"/>
            <person name="Doyle S."/>
        </authorList>
    </citation>
    <scope>NUCLEOTIDE SEQUENCE [LARGE SCALE GENOMIC DNA]</scope>
    <source>
        <strain evidence="2 3">NCTC10736</strain>
    </source>
</reference>
<name>A0A380AZC1_9GAMM</name>
<dbReference type="AlphaFoldDB" id="A0A380AZC1"/>
<proteinExistence type="predicted"/>
<dbReference type="Proteomes" id="UP000255061">
    <property type="component" value="Unassembled WGS sequence"/>
</dbReference>
<accession>A0A380AZC1</accession>
<dbReference type="Pfam" id="PF03473">
    <property type="entry name" value="MOSC"/>
    <property type="match status" value="1"/>
</dbReference>
<dbReference type="PANTHER" id="PTHR36930:SF1">
    <property type="entry name" value="MOSC DOMAIN-CONTAINING PROTEIN"/>
    <property type="match status" value="1"/>
</dbReference>
<evidence type="ECO:0000259" key="1">
    <source>
        <dbReference type="PROSITE" id="PS51340"/>
    </source>
</evidence>
<dbReference type="Gene3D" id="2.40.33.20">
    <property type="entry name" value="PK beta-barrel domain-like"/>
    <property type="match status" value="1"/>
</dbReference>
<protein>
    <submittedName>
        <fullName evidence="2">MOSC domain</fullName>
    </submittedName>
</protein>
<feature type="domain" description="MOSC" evidence="1">
    <location>
        <begin position="10"/>
        <end position="145"/>
    </location>
</feature>
<dbReference type="GO" id="GO:0003824">
    <property type="term" value="F:catalytic activity"/>
    <property type="evidence" value="ECO:0007669"/>
    <property type="project" value="InterPro"/>
</dbReference>
<sequence length="149" mass="16530">MPKLLGIAYKTARRGTMNEVFCANVTQLKGVENDIFGRPGKRQVTIISQQQWLQACQSIQADLPWITRRANLLIDGLMFNRADVGKHLLIGELRLEITGETDPCQKMEIAHAGLEAALSPDWRGGVTCRVIHNGMIHLGDDVEILIATI</sequence>
<dbReference type="PANTHER" id="PTHR36930">
    <property type="entry name" value="METAL-SULFUR CLUSTER BIOSYNTHESIS PROTEINS YUAD-RELATED"/>
    <property type="match status" value="1"/>
</dbReference>
<evidence type="ECO:0000313" key="3">
    <source>
        <dbReference type="Proteomes" id="UP000255061"/>
    </source>
</evidence>
<organism evidence="2 3">
    <name type="scientific">Shewanella morhuae</name>
    <dbReference type="NCBI Taxonomy" id="365591"/>
    <lineage>
        <taxon>Bacteria</taxon>
        <taxon>Pseudomonadati</taxon>
        <taxon>Pseudomonadota</taxon>
        <taxon>Gammaproteobacteria</taxon>
        <taxon>Alteromonadales</taxon>
        <taxon>Shewanellaceae</taxon>
        <taxon>Shewanella</taxon>
    </lineage>
</organism>
<dbReference type="SUPFAM" id="SSF50800">
    <property type="entry name" value="PK beta-barrel domain-like"/>
    <property type="match status" value="1"/>
</dbReference>
<dbReference type="InterPro" id="IPR052716">
    <property type="entry name" value="MOSC_domain"/>
</dbReference>
<dbReference type="PROSITE" id="PS51340">
    <property type="entry name" value="MOSC"/>
    <property type="match status" value="1"/>
</dbReference>
<dbReference type="GO" id="GO:0030170">
    <property type="term" value="F:pyridoxal phosphate binding"/>
    <property type="evidence" value="ECO:0007669"/>
    <property type="project" value="InterPro"/>
</dbReference>
<gene>
    <name evidence="2" type="ORF">NCTC10736_03032</name>
</gene>